<dbReference type="Pfam" id="PF00155">
    <property type="entry name" value="Aminotran_1_2"/>
    <property type="match status" value="1"/>
</dbReference>
<keyword evidence="4 6" id="KW-0808">Transferase</keyword>
<evidence type="ECO:0000256" key="4">
    <source>
        <dbReference type="ARBA" id="ARBA00022679"/>
    </source>
</evidence>
<dbReference type="AlphaFoldDB" id="A0A841K280"/>
<protein>
    <recommendedName>
        <fullName evidence="6">Aminotransferase</fullName>
        <ecNumber evidence="6">2.6.1.-</ecNumber>
    </recommendedName>
</protein>
<dbReference type="InterPro" id="IPR004839">
    <property type="entry name" value="Aminotransferase_I/II_large"/>
</dbReference>
<gene>
    <name evidence="8" type="ORF">HNQ77_005090</name>
</gene>
<evidence type="ECO:0000256" key="3">
    <source>
        <dbReference type="ARBA" id="ARBA00022576"/>
    </source>
</evidence>
<comment type="similarity">
    <text evidence="2 6">Belongs to the class-I pyridoxal-phosphate-dependent aminotransferase family.</text>
</comment>
<dbReference type="RefSeq" id="WP_231581332.1">
    <property type="nucleotide sequence ID" value="NZ_JACHEK010000012.1"/>
</dbReference>
<dbReference type="InterPro" id="IPR015422">
    <property type="entry name" value="PyrdxlP-dep_Trfase_small"/>
</dbReference>
<dbReference type="Proteomes" id="UP000538666">
    <property type="component" value="Unassembled WGS sequence"/>
</dbReference>
<dbReference type="CDD" id="cd00609">
    <property type="entry name" value="AAT_like"/>
    <property type="match status" value="1"/>
</dbReference>
<evidence type="ECO:0000256" key="1">
    <source>
        <dbReference type="ARBA" id="ARBA00001933"/>
    </source>
</evidence>
<dbReference type="PANTHER" id="PTHR43807:SF20">
    <property type="entry name" value="FI04487P"/>
    <property type="match status" value="1"/>
</dbReference>
<comment type="cofactor">
    <cofactor evidence="1 6">
        <name>pyridoxal 5'-phosphate</name>
        <dbReference type="ChEBI" id="CHEBI:597326"/>
    </cofactor>
</comment>
<evidence type="ECO:0000256" key="6">
    <source>
        <dbReference type="RuleBase" id="RU000481"/>
    </source>
</evidence>
<keyword evidence="5" id="KW-0663">Pyridoxal phosphate</keyword>
<dbReference type="InterPro" id="IPR015421">
    <property type="entry name" value="PyrdxlP-dep_Trfase_major"/>
</dbReference>
<dbReference type="PANTHER" id="PTHR43807">
    <property type="entry name" value="FI04487P"/>
    <property type="match status" value="1"/>
</dbReference>
<name>A0A841K280_9BACT</name>
<sequence>MKRTLMPTAADKLRLSQISPHIVQSEIRSMTVECDRVGGVNLAQGVCDTELPAPVARRAIEAIHEGYNIYTRLDGVAPLREAIARKLQRDNGLTVDPEGEVLVTSGATGGLYAAALALLDPGDEVILFEPFYGYHLNTLLALRVKPVAVPLEMGTWALDLDRLRSAITPKTRAVIINTPANPCGKVFSLAELEAIAELAQQHDLFVFTDEIYEYFVFDGTKHVSPATLPGMAERTITISGLSKTFSITGWRVGYLAADRRWLGSIGYFHDLTYVCSPSPFQYGAAAGLMELPASFYEGLSAEYQAKRDQLCSALTDAGLTPSIPSGAYYVIADVSRLPGANAKEKARTLLRESKVAAVAGTAFFTGGRGENLLRFCFAKRDEDLQRACDLLRQLR</sequence>
<dbReference type="GO" id="GO:0016212">
    <property type="term" value="F:kynurenine-oxoglutarate transaminase activity"/>
    <property type="evidence" value="ECO:0007669"/>
    <property type="project" value="TreeGrafter"/>
</dbReference>
<proteinExistence type="inferred from homology"/>
<evidence type="ECO:0000256" key="5">
    <source>
        <dbReference type="ARBA" id="ARBA00022898"/>
    </source>
</evidence>
<dbReference type="InterPro" id="IPR004838">
    <property type="entry name" value="NHTrfase_class1_PyrdxlP-BS"/>
</dbReference>
<keyword evidence="9" id="KW-1185">Reference proteome</keyword>
<comment type="caution">
    <text evidence="8">The sequence shown here is derived from an EMBL/GenBank/DDBJ whole genome shotgun (WGS) entry which is preliminary data.</text>
</comment>
<feature type="domain" description="Aminotransferase class I/classII large" evidence="7">
    <location>
        <begin position="40"/>
        <end position="389"/>
    </location>
</feature>
<reference evidence="8 9" key="1">
    <citation type="submission" date="2020-08" db="EMBL/GenBank/DDBJ databases">
        <title>Genomic Encyclopedia of Type Strains, Phase IV (KMG-IV): sequencing the most valuable type-strain genomes for metagenomic binning, comparative biology and taxonomic classification.</title>
        <authorList>
            <person name="Goeker M."/>
        </authorList>
    </citation>
    <scope>NUCLEOTIDE SEQUENCE [LARGE SCALE GENOMIC DNA]</scope>
    <source>
        <strain evidence="8 9">DSM 103733</strain>
    </source>
</reference>
<dbReference type="Gene3D" id="3.90.1150.10">
    <property type="entry name" value="Aspartate Aminotransferase, domain 1"/>
    <property type="match status" value="1"/>
</dbReference>
<dbReference type="SUPFAM" id="SSF53383">
    <property type="entry name" value="PLP-dependent transferases"/>
    <property type="match status" value="1"/>
</dbReference>
<evidence type="ECO:0000256" key="2">
    <source>
        <dbReference type="ARBA" id="ARBA00007441"/>
    </source>
</evidence>
<dbReference type="GO" id="GO:0005737">
    <property type="term" value="C:cytoplasm"/>
    <property type="evidence" value="ECO:0007669"/>
    <property type="project" value="TreeGrafter"/>
</dbReference>
<dbReference type="PROSITE" id="PS00105">
    <property type="entry name" value="AA_TRANSFER_CLASS_1"/>
    <property type="match status" value="1"/>
</dbReference>
<dbReference type="Gene3D" id="3.40.640.10">
    <property type="entry name" value="Type I PLP-dependent aspartate aminotransferase-like (Major domain)"/>
    <property type="match status" value="1"/>
</dbReference>
<evidence type="ECO:0000313" key="9">
    <source>
        <dbReference type="Proteomes" id="UP000538666"/>
    </source>
</evidence>
<dbReference type="EC" id="2.6.1.-" evidence="6"/>
<dbReference type="FunFam" id="3.40.640.10:FF:000033">
    <property type="entry name" value="Aspartate aminotransferase"/>
    <property type="match status" value="1"/>
</dbReference>
<organism evidence="8 9">
    <name type="scientific">Silvibacterium bohemicum</name>
    <dbReference type="NCBI Taxonomy" id="1577686"/>
    <lineage>
        <taxon>Bacteria</taxon>
        <taxon>Pseudomonadati</taxon>
        <taxon>Acidobacteriota</taxon>
        <taxon>Terriglobia</taxon>
        <taxon>Terriglobales</taxon>
        <taxon>Acidobacteriaceae</taxon>
        <taxon>Silvibacterium</taxon>
    </lineage>
</organism>
<accession>A0A841K280</accession>
<evidence type="ECO:0000259" key="7">
    <source>
        <dbReference type="Pfam" id="PF00155"/>
    </source>
</evidence>
<dbReference type="InterPro" id="IPR051326">
    <property type="entry name" value="Kynurenine-oxoglutarate_AT"/>
</dbReference>
<dbReference type="EMBL" id="JACHEK010000012">
    <property type="protein sequence ID" value="MBB6147105.1"/>
    <property type="molecule type" value="Genomic_DNA"/>
</dbReference>
<dbReference type="GO" id="GO:0030170">
    <property type="term" value="F:pyridoxal phosphate binding"/>
    <property type="evidence" value="ECO:0007669"/>
    <property type="project" value="InterPro"/>
</dbReference>
<evidence type="ECO:0000313" key="8">
    <source>
        <dbReference type="EMBL" id="MBB6147105.1"/>
    </source>
</evidence>
<keyword evidence="3 6" id="KW-0032">Aminotransferase</keyword>
<dbReference type="InterPro" id="IPR015424">
    <property type="entry name" value="PyrdxlP-dep_Trfase"/>
</dbReference>